<evidence type="ECO:0000313" key="2">
    <source>
        <dbReference type="Proteomes" id="UP000664073"/>
    </source>
</evidence>
<organism evidence="1 2">
    <name type="scientific">Acetobacter garciniae</name>
    <dbReference type="NCBI Taxonomy" id="2817435"/>
    <lineage>
        <taxon>Bacteria</taxon>
        <taxon>Pseudomonadati</taxon>
        <taxon>Pseudomonadota</taxon>
        <taxon>Alphaproteobacteria</taxon>
        <taxon>Acetobacterales</taxon>
        <taxon>Acetobacteraceae</taxon>
        <taxon>Acetobacter</taxon>
    </lineage>
</organism>
<sequence>MPRYKVTLIERVIEADDTTFEIEAASPADAAYVALAAVPDDTDADGARCIVLPDGQAGSLEPREVTHSEVTAEVRAIADDTPLGVFGYSLIFDPGIEETHALCELLERAILDTAYPECIEASRRLLAYLRAQCA</sequence>
<protein>
    <submittedName>
        <fullName evidence="1">Uncharacterized protein</fullName>
    </submittedName>
</protein>
<accession>A0A939KRU9</accession>
<dbReference type="AlphaFoldDB" id="A0A939KRU9"/>
<dbReference type="Proteomes" id="UP000664073">
    <property type="component" value="Unassembled WGS sequence"/>
</dbReference>
<gene>
    <name evidence="1" type="ORF">J2D77_13685</name>
</gene>
<evidence type="ECO:0000313" key="1">
    <source>
        <dbReference type="EMBL" id="MBO1326201.1"/>
    </source>
</evidence>
<reference evidence="1" key="1">
    <citation type="submission" date="2021-03" db="EMBL/GenBank/DDBJ databases">
        <title>The complete genome sequence of Acetobacter sp. TBRC 12339.</title>
        <authorList>
            <person name="Charoenyingcharoen P."/>
            <person name="Yukphan P."/>
        </authorList>
    </citation>
    <scope>NUCLEOTIDE SEQUENCE</scope>
    <source>
        <strain evidence="1">TBRC 12339</strain>
    </source>
</reference>
<keyword evidence="2" id="KW-1185">Reference proteome</keyword>
<name>A0A939KRU9_9PROT</name>
<dbReference type="EMBL" id="JAFVMH010000008">
    <property type="protein sequence ID" value="MBO1326201.1"/>
    <property type="molecule type" value="Genomic_DNA"/>
</dbReference>
<proteinExistence type="predicted"/>
<dbReference type="RefSeq" id="WP_207846891.1">
    <property type="nucleotide sequence ID" value="NZ_JAFVMH010000008.1"/>
</dbReference>
<comment type="caution">
    <text evidence="1">The sequence shown here is derived from an EMBL/GenBank/DDBJ whole genome shotgun (WGS) entry which is preliminary data.</text>
</comment>